<protein>
    <submittedName>
        <fullName evidence="1">Uncharacterized protein</fullName>
    </submittedName>
</protein>
<feature type="non-terminal residue" evidence="1">
    <location>
        <position position="1"/>
    </location>
</feature>
<keyword evidence="2" id="KW-1185">Reference proteome</keyword>
<name>A0ABU6UWZ0_9FABA</name>
<sequence>EQNLKLKKLAIEERRIPPVIMGTDGGVEERVDCNMESSPGLTEAKWFYAEEVPSWGSDGGTASLLTLEEGAIGKLEKENAAGAVVH</sequence>
<gene>
    <name evidence="1" type="ORF">PIB30_098972</name>
</gene>
<evidence type="ECO:0000313" key="2">
    <source>
        <dbReference type="Proteomes" id="UP001341840"/>
    </source>
</evidence>
<accession>A0ABU6UWZ0</accession>
<proteinExistence type="predicted"/>
<dbReference type="EMBL" id="JASCZI010123420">
    <property type="protein sequence ID" value="MED6165374.1"/>
    <property type="molecule type" value="Genomic_DNA"/>
</dbReference>
<comment type="caution">
    <text evidence="1">The sequence shown here is derived from an EMBL/GenBank/DDBJ whole genome shotgun (WGS) entry which is preliminary data.</text>
</comment>
<organism evidence="1 2">
    <name type="scientific">Stylosanthes scabra</name>
    <dbReference type="NCBI Taxonomy" id="79078"/>
    <lineage>
        <taxon>Eukaryota</taxon>
        <taxon>Viridiplantae</taxon>
        <taxon>Streptophyta</taxon>
        <taxon>Embryophyta</taxon>
        <taxon>Tracheophyta</taxon>
        <taxon>Spermatophyta</taxon>
        <taxon>Magnoliopsida</taxon>
        <taxon>eudicotyledons</taxon>
        <taxon>Gunneridae</taxon>
        <taxon>Pentapetalae</taxon>
        <taxon>rosids</taxon>
        <taxon>fabids</taxon>
        <taxon>Fabales</taxon>
        <taxon>Fabaceae</taxon>
        <taxon>Papilionoideae</taxon>
        <taxon>50 kb inversion clade</taxon>
        <taxon>dalbergioids sensu lato</taxon>
        <taxon>Dalbergieae</taxon>
        <taxon>Pterocarpus clade</taxon>
        <taxon>Stylosanthes</taxon>
    </lineage>
</organism>
<evidence type="ECO:0000313" key="1">
    <source>
        <dbReference type="EMBL" id="MED6165374.1"/>
    </source>
</evidence>
<dbReference type="Proteomes" id="UP001341840">
    <property type="component" value="Unassembled WGS sequence"/>
</dbReference>
<reference evidence="1 2" key="1">
    <citation type="journal article" date="2023" name="Plants (Basel)">
        <title>Bridging the Gap: Combining Genomics and Transcriptomics Approaches to Understand Stylosanthes scabra, an Orphan Legume from the Brazilian Caatinga.</title>
        <authorList>
            <person name="Ferreira-Neto J.R.C."/>
            <person name="da Silva M.D."/>
            <person name="Binneck E."/>
            <person name="de Melo N.F."/>
            <person name="da Silva R.H."/>
            <person name="de Melo A.L.T.M."/>
            <person name="Pandolfi V."/>
            <person name="Bustamante F.O."/>
            <person name="Brasileiro-Vidal A.C."/>
            <person name="Benko-Iseppon A.M."/>
        </authorList>
    </citation>
    <scope>NUCLEOTIDE SEQUENCE [LARGE SCALE GENOMIC DNA]</scope>
    <source>
        <tissue evidence="1">Leaves</tissue>
    </source>
</reference>